<dbReference type="SMART" id="SM00487">
    <property type="entry name" value="DEXDc"/>
    <property type="match status" value="1"/>
</dbReference>
<dbReference type="FunFam" id="3.40.50.300:FF:000489">
    <property type="entry name" value="Primosome assembly protein PriA"/>
    <property type="match status" value="1"/>
</dbReference>
<comment type="function">
    <text evidence="12">Initiates the restart of stalled replication forks, which reloads the replicative helicase on sites other than the origin of replication. Recognizes and binds to abandoned replication forks and remodels them to uncover a helicase loading site. Promotes assembly of the primosome at these replication forks.</text>
</comment>
<evidence type="ECO:0000256" key="8">
    <source>
        <dbReference type="ARBA" id="ARBA00022840"/>
    </source>
</evidence>
<evidence type="ECO:0000256" key="10">
    <source>
        <dbReference type="ARBA" id="ARBA00023235"/>
    </source>
</evidence>
<dbReference type="RefSeq" id="WP_252767246.1">
    <property type="nucleotide sequence ID" value="NZ_CP097119.1"/>
</dbReference>
<feature type="binding site" evidence="12">
    <location>
        <position position="537"/>
    </location>
    <ligand>
        <name>Zn(2+)</name>
        <dbReference type="ChEBI" id="CHEBI:29105"/>
        <label>2</label>
    </ligand>
</feature>
<evidence type="ECO:0000313" key="15">
    <source>
        <dbReference type="EMBL" id="USS89697.1"/>
    </source>
</evidence>
<dbReference type="GO" id="GO:0008270">
    <property type="term" value="F:zinc ion binding"/>
    <property type="evidence" value="ECO:0007669"/>
    <property type="project" value="UniProtKB-UniRule"/>
</dbReference>
<dbReference type="InterPro" id="IPR001650">
    <property type="entry name" value="Helicase_C-like"/>
</dbReference>
<accession>A0A9Q8ZSH0</accession>
<evidence type="ECO:0000259" key="14">
    <source>
        <dbReference type="PROSITE" id="PS51194"/>
    </source>
</evidence>
<dbReference type="PANTHER" id="PTHR30580">
    <property type="entry name" value="PRIMOSOMAL PROTEIN N"/>
    <property type="match status" value="1"/>
</dbReference>
<evidence type="ECO:0000256" key="9">
    <source>
        <dbReference type="ARBA" id="ARBA00023125"/>
    </source>
</evidence>
<evidence type="ECO:0000256" key="7">
    <source>
        <dbReference type="ARBA" id="ARBA00022833"/>
    </source>
</evidence>
<dbReference type="InterPro" id="IPR042115">
    <property type="entry name" value="PriA_3primeBD_sf"/>
</dbReference>
<feature type="binding site" evidence="12">
    <location>
        <position position="550"/>
    </location>
    <ligand>
        <name>Zn(2+)</name>
        <dbReference type="ChEBI" id="CHEBI:29105"/>
        <label>1</label>
    </ligand>
</feature>
<comment type="catalytic activity">
    <reaction evidence="12">
        <text>Couples ATP hydrolysis with the unwinding of duplex DNA by translocating in the 3'-5' direction.</text>
        <dbReference type="EC" id="5.6.2.4"/>
    </reaction>
</comment>
<dbReference type="Gene3D" id="3.40.1440.60">
    <property type="entry name" value="PriA, 3(prime) DNA-binding domain"/>
    <property type="match status" value="1"/>
</dbReference>
<dbReference type="Pfam" id="PF17764">
    <property type="entry name" value="PriA_3primeBD"/>
    <property type="match status" value="1"/>
</dbReference>
<feature type="binding site" evidence="12">
    <location>
        <position position="519"/>
    </location>
    <ligand>
        <name>Zn(2+)</name>
        <dbReference type="ChEBI" id="CHEBI:29105"/>
        <label>2</label>
    </ligand>
</feature>
<comment type="subunit">
    <text evidence="12">Component of the replication restart primosome.</text>
</comment>
<feature type="binding site" evidence="12">
    <location>
        <position position="510"/>
    </location>
    <ligand>
        <name>Zn(2+)</name>
        <dbReference type="ChEBI" id="CHEBI:29105"/>
        <label>1</label>
    </ligand>
</feature>
<dbReference type="CDD" id="cd17929">
    <property type="entry name" value="DEXHc_priA"/>
    <property type="match status" value="1"/>
</dbReference>
<dbReference type="FunFam" id="3.40.1440.60:FF:000001">
    <property type="entry name" value="Primosomal protein N"/>
    <property type="match status" value="1"/>
</dbReference>
<keyword evidence="3 12" id="KW-0479">Metal-binding</keyword>
<evidence type="ECO:0000256" key="11">
    <source>
        <dbReference type="ARBA" id="ARBA00048988"/>
    </source>
</evidence>
<dbReference type="SMART" id="SM00490">
    <property type="entry name" value="HELICc"/>
    <property type="match status" value="1"/>
</dbReference>
<dbReference type="GO" id="GO:0006269">
    <property type="term" value="P:DNA replication, synthesis of primer"/>
    <property type="evidence" value="ECO:0007669"/>
    <property type="project" value="UniProtKB-KW"/>
</dbReference>
<gene>
    <name evidence="12 15" type="primary">priA</name>
    <name evidence="15" type="ORF">M3M40_02610</name>
</gene>
<dbReference type="GO" id="GO:1990077">
    <property type="term" value="C:primosome complex"/>
    <property type="evidence" value="ECO:0007669"/>
    <property type="project" value="UniProtKB-UniRule"/>
</dbReference>
<evidence type="ECO:0000256" key="1">
    <source>
        <dbReference type="ARBA" id="ARBA00022515"/>
    </source>
</evidence>
<feature type="binding site" evidence="12">
    <location>
        <position position="553"/>
    </location>
    <ligand>
        <name>Zn(2+)</name>
        <dbReference type="ChEBI" id="CHEBI:29105"/>
        <label>1</label>
    </ligand>
</feature>
<comment type="catalytic activity">
    <reaction evidence="11 12">
        <text>ATP + H2O = ADP + phosphate + H(+)</text>
        <dbReference type="Rhea" id="RHEA:13065"/>
        <dbReference type="ChEBI" id="CHEBI:15377"/>
        <dbReference type="ChEBI" id="CHEBI:15378"/>
        <dbReference type="ChEBI" id="CHEBI:30616"/>
        <dbReference type="ChEBI" id="CHEBI:43474"/>
        <dbReference type="ChEBI" id="CHEBI:456216"/>
        <dbReference type="EC" id="5.6.2.4"/>
    </reaction>
</comment>
<evidence type="ECO:0000259" key="13">
    <source>
        <dbReference type="PROSITE" id="PS51192"/>
    </source>
</evidence>
<dbReference type="GO" id="GO:0005524">
    <property type="term" value="F:ATP binding"/>
    <property type="evidence" value="ECO:0007669"/>
    <property type="project" value="UniProtKB-UniRule"/>
</dbReference>
<dbReference type="Pfam" id="PF18074">
    <property type="entry name" value="PriA_C"/>
    <property type="match status" value="1"/>
</dbReference>
<evidence type="ECO:0000313" key="16">
    <source>
        <dbReference type="Proteomes" id="UP001055911"/>
    </source>
</evidence>
<keyword evidence="6 12" id="KW-0347">Helicase</keyword>
<comment type="similarity">
    <text evidence="12">Belongs to the helicase family. PriA subfamily.</text>
</comment>
<dbReference type="AlphaFoldDB" id="A0A9Q8ZSH0"/>
<evidence type="ECO:0000256" key="4">
    <source>
        <dbReference type="ARBA" id="ARBA00022741"/>
    </source>
</evidence>
<dbReference type="GO" id="GO:0006310">
    <property type="term" value="P:DNA recombination"/>
    <property type="evidence" value="ECO:0007669"/>
    <property type="project" value="InterPro"/>
</dbReference>
<keyword evidence="8 12" id="KW-0067">ATP-binding</keyword>
<keyword evidence="1 12" id="KW-0639">Primosome</keyword>
<dbReference type="Pfam" id="PF00270">
    <property type="entry name" value="DEAD"/>
    <property type="match status" value="1"/>
</dbReference>
<evidence type="ECO:0000256" key="5">
    <source>
        <dbReference type="ARBA" id="ARBA00022801"/>
    </source>
</evidence>
<dbReference type="InterPro" id="IPR027417">
    <property type="entry name" value="P-loop_NTPase"/>
</dbReference>
<dbReference type="EMBL" id="CP097119">
    <property type="protein sequence ID" value="USS89697.1"/>
    <property type="molecule type" value="Genomic_DNA"/>
</dbReference>
<keyword evidence="4 12" id="KW-0547">Nucleotide-binding</keyword>
<dbReference type="GO" id="GO:0016787">
    <property type="term" value="F:hydrolase activity"/>
    <property type="evidence" value="ECO:0007669"/>
    <property type="project" value="UniProtKB-KW"/>
</dbReference>
<dbReference type="InterPro" id="IPR005259">
    <property type="entry name" value="PriA"/>
</dbReference>
<dbReference type="CDD" id="cd18804">
    <property type="entry name" value="SF2_C_priA"/>
    <property type="match status" value="1"/>
</dbReference>
<dbReference type="HAMAP" id="MF_00983">
    <property type="entry name" value="PriA"/>
    <property type="match status" value="1"/>
</dbReference>
<reference evidence="15" key="1">
    <citation type="submission" date="2022-05" db="EMBL/GenBank/DDBJ databases">
        <authorList>
            <person name="Oliphant S.A."/>
            <person name="Watson-Haigh N.S."/>
            <person name="Sumby K.M."/>
            <person name="Gardner J.M."/>
            <person name="Jiranek V."/>
        </authorList>
    </citation>
    <scope>NUCLEOTIDE SEQUENCE</scope>
    <source>
        <strain evidence="15">KI4_B1</strain>
    </source>
</reference>
<keyword evidence="2 12" id="KW-0235">DNA replication</keyword>
<feature type="binding site" evidence="12">
    <location>
        <position position="522"/>
    </location>
    <ligand>
        <name>Zn(2+)</name>
        <dbReference type="ChEBI" id="CHEBI:29105"/>
        <label>2</label>
    </ligand>
</feature>
<keyword evidence="10 12" id="KW-0413">Isomerase</keyword>
<sequence length="804" mass="90875">MTIAEVIVDVPTRQTNFPYSYVVPEALTDEIQPGMRVVVPFGKGDRKVEGFVVGLKDAADVTKADLTKLKPISGLMDLNPVVNPELLEMSQWLSETTYSFRISCLLTMLPNVMKAKYQTLVTPVPPVKDSWLQERFAVHPALPLDQEQFTTAELARLTKLRQQGKVQLQYQVQNQAKRKTELAVVNQIEDFAEVRQLIRKNTTGQLALLNQLEQQPQTPLKQRDLVQEPGITPAVINTFQKRGWVTKTEVEKYRDPNKEAIKPDQPKPLTADQRQAVTQINAAVTNHQATTFLLEGVTGSGKTEVYLQTIQCALDQSEQALMLVPEIALTPQMVSRVKNRFGSQVAILHSGLSNGEKYDEWRRINEGKAQVVVGARSAIFAPLAKLGLIILDEEHDPSYKQGDNPRYHTRDVALWRSRYHHCPVVLGSATPSLESRARAEKGVYQLLRLPQRINQQQLPAIQIVDMTDSVQRTGDLFSNELISAIKATLQRHEQVVLMLNRRGFSSFMLCRDCGYVLKCPHCDISLTMHLDTHTMKCHYCGYETAIPNECPQCHSRNIRYFGTGTEKATQQLQQLVPEARILRMDVDTTRKKGAHRRILHQFGEQQADILLGTQMIAKGLDFPNVTLVGVLNADTGLDLPDFRASERTFDLLTQVAGRAGRAEKSGQVIIQTFNPEHYAIQLAQRQDYEAFFHKEMQIRHLAGYSPYFYTVLVTVSALQEDAAAKEALRVSNLLQANVAPQTELLGPTPRPIARIKNRYYYQIIIKYKHDEQLPDALNRIQAISQTEIRKGFRIAIDVEPQSFM</sequence>
<keyword evidence="9 12" id="KW-0238">DNA-binding</keyword>
<dbReference type="InterPro" id="IPR041222">
    <property type="entry name" value="PriA_3primeBD"/>
</dbReference>
<dbReference type="InterPro" id="IPR041236">
    <property type="entry name" value="PriA_C"/>
</dbReference>
<dbReference type="GO" id="GO:0043138">
    <property type="term" value="F:3'-5' DNA helicase activity"/>
    <property type="evidence" value="ECO:0007669"/>
    <property type="project" value="UniProtKB-EC"/>
</dbReference>
<dbReference type="PANTHER" id="PTHR30580:SF0">
    <property type="entry name" value="PRIMOSOMAL PROTEIN N"/>
    <property type="match status" value="1"/>
</dbReference>
<dbReference type="PROSITE" id="PS51192">
    <property type="entry name" value="HELICASE_ATP_BIND_1"/>
    <property type="match status" value="1"/>
</dbReference>
<keyword evidence="7 12" id="KW-0862">Zinc</keyword>
<dbReference type="NCBIfam" id="NF004066">
    <property type="entry name" value="PRK05580.1-3"/>
    <property type="match status" value="1"/>
</dbReference>
<protein>
    <recommendedName>
        <fullName evidence="12">Replication restart protein PriA</fullName>
    </recommendedName>
    <alternativeName>
        <fullName evidence="12">ATP-dependent DNA helicase PriA</fullName>
        <ecNumber evidence="12">5.6.2.4</ecNumber>
    </alternativeName>
    <alternativeName>
        <fullName evidence="12">DNA 3'-5' helicase PriA</fullName>
    </alternativeName>
</protein>
<dbReference type="SUPFAM" id="SSF52540">
    <property type="entry name" value="P-loop containing nucleoside triphosphate hydrolases"/>
    <property type="match status" value="2"/>
</dbReference>
<dbReference type="Pfam" id="PF18319">
    <property type="entry name" value="Zn_ribbon_PriA"/>
    <property type="match status" value="1"/>
</dbReference>
<dbReference type="EC" id="5.6.2.4" evidence="12"/>
<evidence type="ECO:0000256" key="2">
    <source>
        <dbReference type="ARBA" id="ARBA00022705"/>
    </source>
</evidence>
<evidence type="ECO:0000256" key="12">
    <source>
        <dbReference type="HAMAP-Rule" id="MF_00983"/>
    </source>
</evidence>
<dbReference type="InterPro" id="IPR014001">
    <property type="entry name" value="Helicase_ATP-bd"/>
</dbReference>
<dbReference type="PROSITE" id="PS51194">
    <property type="entry name" value="HELICASE_CTER"/>
    <property type="match status" value="1"/>
</dbReference>
<dbReference type="InterPro" id="IPR011545">
    <property type="entry name" value="DEAD/DEAH_box_helicase_dom"/>
</dbReference>
<dbReference type="GO" id="GO:0006270">
    <property type="term" value="P:DNA replication initiation"/>
    <property type="evidence" value="ECO:0007669"/>
    <property type="project" value="TreeGrafter"/>
</dbReference>
<keyword evidence="16" id="KW-1185">Reference proteome</keyword>
<dbReference type="GO" id="GO:0003677">
    <property type="term" value="F:DNA binding"/>
    <property type="evidence" value="ECO:0007669"/>
    <property type="project" value="UniProtKB-UniRule"/>
</dbReference>
<dbReference type="NCBIfam" id="TIGR00595">
    <property type="entry name" value="priA"/>
    <property type="match status" value="1"/>
</dbReference>
<comment type="cofactor">
    <cofactor evidence="12">
        <name>Zn(2+)</name>
        <dbReference type="ChEBI" id="CHEBI:29105"/>
    </cofactor>
    <text evidence="12">Binds 2 zinc ions per subunit.</text>
</comment>
<feature type="binding site" evidence="12">
    <location>
        <position position="540"/>
    </location>
    <ligand>
        <name>Zn(2+)</name>
        <dbReference type="ChEBI" id="CHEBI:29105"/>
        <label>2</label>
    </ligand>
</feature>
<keyword evidence="5 12" id="KW-0378">Hydrolase</keyword>
<organism evidence="15 16">
    <name type="scientific">Fructilactobacillus cliffordii</name>
    <dbReference type="NCBI Taxonomy" id="2940299"/>
    <lineage>
        <taxon>Bacteria</taxon>
        <taxon>Bacillati</taxon>
        <taxon>Bacillota</taxon>
        <taxon>Bacilli</taxon>
        <taxon>Lactobacillales</taxon>
        <taxon>Lactobacillaceae</taxon>
        <taxon>Fructilactobacillus</taxon>
    </lineage>
</organism>
<evidence type="ECO:0000256" key="6">
    <source>
        <dbReference type="ARBA" id="ARBA00022806"/>
    </source>
</evidence>
<name>A0A9Q8ZSH0_9LACO</name>
<proteinExistence type="inferred from homology"/>
<dbReference type="Pfam" id="PF00271">
    <property type="entry name" value="Helicase_C"/>
    <property type="match status" value="1"/>
</dbReference>
<dbReference type="Gene3D" id="3.40.50.300">
    <property type="entry name" value="P-loop containing nucleotide triphosphate hydrolases"/>
    <property type="match status" value="2"/>
</dbReference>
<dbReference type="InterPro" id="IPR040498">
    <property type="entry name" value="PriA_CRR"/>
</dbReference>
<dbReference type="GO" id="GO:0006302">
    <property type="term" value="P:double-strand break repair"/>
    <property type="evidence" value="ECO:0007669"/>
    <property type="project" value="InterPro"/>
</dbReference>
<feature type="binding site" evidence="12">
    <location>
        <position position="513"/>
    </location>
    <ligand>
        <name>Zn(2+)</name>
        <dbReference type="ChEBI" id="CHEBI:29105"/>
        <label>1</label>
    </ligand>
</feature>
<feature type="domain" description="Helicase ATP-binding" evidence="13">
    <location>
        <begin position="283"/>
        <end position="449"/>
    </location>
</feature>
<evidence type="ECO:0000256" key="3">
    <source>
        <dbReference type="ARBA" id="ARBA00022723"/>
    </source>
</evidence>
<dbReference type="Proteomes" id="UP001055911">
    <property type="component" value="Chromosome"/>
</dbReference>
<feature type="domain" description="Helicase C-terminal" evidence="14">
    <location>
        <begin position="545"/>
        <end position="702"/>
    </location>
</feature>